<dbReference type="GeneID" id="91148512"/>
<evidence type="ECO:0000256" key="3">
    <source>
        <dbReference type="ARBA" id="ARBA00023004"/>
    </source>
</evidence>
<organism evidence="5 6">
    <name type="scientific">Rhizobium binae</name>
    <dbReference type="NCBI Taxonomy" id="1138190"/>
    <lineage>
        <taxon>Bacteria</taxon>
        <taxon>Pseudomonadati</taxon>
        <taxon>Pseudomonadota</taxon>
        <taxon>Alphaproteobacteria</taxon>
        <taxon>Hyphomicrobiales</taxon>
        <taxon>Rhizobiaceae</taxon>
        <taxon>Rhizobium/Agrobacterium group</taxon>
        <taxon>Rhizobium</taxon>
    </lineage>
</organism>
<dbReference type="PANTHER" id="PTHR43498">
    <property type="entry name" value="FERREDOXIN:COB-COM HETERODISULFIDE REDUCTASE SUBUNIT A"/>
    <property type="match status" value="1"/>
</dbReference>
<keyword evidence="4" id="KW-0411">Iron-sulfur</keyword>
<name>A0ABV2MH78_9HYPH</name>
<dbReference type="Proteomes" id="UP001549077">
    <property type="component" value="Unassembled WGS sequence"/>
</dbReference>
<protein>
    <submittedName>
        <fullName evidence="5">Uncharacterized protein</fullName>
    </submittedName>
</protein>
<dbReference type="PANTHER" id="PTHR43498:SF1">
    <property type="entry name" value="COB--COM HETERODISULFIDE REDUCTASE IRON-SULFUR SUBUNIT A"/>
    <property type="match status" value="1"/>
</dbReference>
<keyword evidence="3" id="KW-0408">Iron</keyword>
<evidence type="ECO:0000256" key="2">
    <source>
        <dbReference type="ARBA" id="ARBA00023002"/>
    </source>
</evidence>
<evidence type="ECO:0000313" key="5">
    <source>
        <dbReference type="EMBL" id="MET3754692.1"/>
    </source>
</evidence>
<sequence>MPSLAPYTFEAETNALAAAITAPTTNAKRSMNRAIKRLKAAGIWSRAVGMGFLVGPDEATALRWWNDPSRTCTKISTPGFNTGFGWTATANGQALNTGLLASDLNGAGGTAPTDLGAYVYCTNAVTGSSNSDMGAINASSQGINICARRATNDNQTIRLASAAITTIAADGDTDGAGLTGASRFDAANITGSHLGVAKNTVAAASVALPSIPIYLLAHNANGSVSSFSPRRLAFWYVGRGLTNSQEIELNSICAEYLAAAGYGHAYIEEVGVGTQSITVDFIGYGFEAQTVLACLQAARNGLTVAMVGGWRDRFNFGGMSSGGLGFGDILNTAAFGGLVNWLIKRIQAIGNQASPQYYFEPRWMQWALRELLTFEKNGGYNIPIYQTNGVLSVTKDPATKAVTSVTTMDGRTFNIKGWYDGSYEKDLAAAAGCSYRIGREAATGGAGEQYNGIRATYNEYAGVDPWKTPGDTSSGLINMIQAVKSTFTPALNTLPAAGTAHDKEQAFNFRMTMTNSPKWRRPLPSTPPAGFDIADYEILLRFMAANPTKTSFTDYFKADAVFTSSGESKFDVNNRAGPAAPSTDFIGKNWGYSTANYSAREVMWRAHWNWIMGMLYLLQYGTDPRIPAALKTNCLNWGLCADHYHSPHESDTVGMNPQLYVREARRLIGVATMTGDELKRGDGGVPSISTNTISMISYFMDSHAIQYIAYEKTAGNWIVAGEGGFGEPEGSLGGADGMFPLPLEIATPVASECTNGFVGFGFSTTHIAFAACRMEPTAWQAGQSLGQVAAEAIKNNRTFQDAANYPAARTALLANAFALSNETVPVLAQAT</sequence>
<gene>
    <name evidence="5" type="ORF">ABID08_002049</name>
</gene>
<comment type="caution">
    <text evidence="5">The sequence shown here is derived from an EMBL/GenBank/DDBJ whole genome shotgun (WGS) entry which is preliminary data.</text>
</comment>
<keyword evidence="2" id="KW-0560">Oxidoreductase</keyword>
<dbReference type="Pfam" id="PF12831">
    <property type="entry name" value="FAD_oxidored"/>
    <property type="match status" value="1"/>
</dbReference>
<evidence type="ECO:0000256" key="1">
    <source>
        <dbReference type="ARBA" id="ARBA00022723"/>
    </source>
</evidence>
<evidence type="ECO:0000256" key="4">
    <source>
        <dbReference type="ARBA" id="ARBA00023014"/>
    </source>
</evidence>
<dbReference type="InterPro" id="IPR039650">
    <property type="entry name" value="HdrA-like"/>
</dbReference>
<dbReference type="RefSeq" id="WP_207600966.1">
    <property type="nucleotide sequence ID" value="NZ_CP071604.1"/>
</dbReference>
<reference evidence="5 6" key="1">
    <citation type="submission" date="2024-06" db="EMBL/GenBank/DDBJ databases">
        <title>Genomic Encyclopedia of Type Strains, Phase IV (KMG-IV): sequencing the most valuable type-strain genomes for metagenomic binning, comparative biology and taxonomic classification.</title>
        <authorList>
            <person name="Goeker M."/>
        </authorList>
    </citation>
    <scope>NUCLEOTIDE SEQUENCE [LARGE SCALE GENOMIC DNA]</scope>
    <source>
        <strain evidence="5 6">DSM 29288</strain>
    </source>
</reference>
<keyword evidence="6" id="KW-1185">Reference proteome</keyword>
<dbReference type="EMBL" id="JBEPMY010000004">
    <property type="protein sequence ID" value="MET3754692.1"/>
    <property type="molecule type" value="Genomic_DNA"/>
</dbReference>
<proteinExistence type="predicted"/>
<accession>A0ABV2MH78</accession>
<keyword evidence="1" id="KW-0479">Metal-binding</keyword>
<evidence type="ECO:0000313" key="6">
    <source>
        <dbReference type="Proteomes" id="UP001549077"/>
    </source>
</evidence>